<dbReference type="InterPro" id="IPR035907">
    <property type="entry name" value="Hppk_sf"/>
</dbReference>
<dbReference type="AlphaFoldDB" id="A0A0F6TPR2"/>
<dbReference type="KEGG" id="kge:TQ33_0408"/>
<dbReference type="GO" id="GO:0046656">
    <property type="term" value="P:folic acid biosynthetic process"/>
    <property type="evidence" value="ECO:0007669"/>
    <property type="project" value="UniProtKB-KW"/>
</dbReference>
<feature type="domain" description="7,8-dihydro-6-hydroxymethylpterin-pyrophosphokinase" evidence="8">
    <location>
        <begin position="5"/>
        <end position="129"/>
    </location>
</feature>
<dbReference type="PATRIC" id="fig|914150.5.peg.415"/>
<evidence type="ECO:0000256" key="3">
    <source>
        <dbReference type="ARBA" id="ARBA00022679"/>
    </source>
</evidence>
<dbReference type="EMBL" id="CP010975">
    <property type="protein sequence ID" value="AKE51394.1"/>
    <property type="molecule type" value="Genomic_DNA"/>
</dbReference>
<dbReference type="OrthoDB" id="9790168at2"/>
<dbReference type="PANTHER" id="PTHR43071:SF2">
    <property type="entry name" value="2-AMINO-4-HYDROXY-6-HYDROXYMETHYLDIHYDROPTERIDINE PYROPHOSPHOKINASE"/>
    <property type="match status" value="1"/>
</dbReference>
<dbReference type="PANTHER" id="PTHR43071">
    <property type="entry name" value="2-AMINO-4-HYDROXY-6-HYDROXYMETHYLDIHYDROPTERIDINE PYROPHOSPHOKINASE"/>
    <property type="match status" value="1"/>
</dbReference>
<dbReference type="UniPathway" id="UPA00077">
    <property type="reaction ID" value="UER00155"/>
</dbReference>
<sequence>MPKIYISIGSNQDAERQVRFGVKQLNYYFSDLNVSQVYESEAVGFDGDNFLNLVASAKTQLSISQVDQAFKEIEKAAGRVRGEAKYSNRTLDIDLLLYDDLVCDKPIKLPRGEVLHHAFVLLPLAEIAPTLEHPVEKKSYQELWDAFDNKSEQSLWAIKFDWESAL</sequence>
<dbReference type="STRING" id="914150.TQ33_0408"/>
<reference evidence="9 10" key="1">
    <citation type="submission" date="2015-02" db="EMBL/GenBank/DDBJ databases">
        <title>Complete genome sequence of Kangiella geojedonensis strain YCS-5T.</title>
        <authorList>
            <person name="Kim K.M."/>
        </authorList>
    </citation>
    <scope>NUCLEOTIDE SEQUENCE [LARGE SCALE GENOMIC DNA]</scope>
    <source>
        <strain evidence="9 10">YCS-5</strain>
    </source>
</reference>
<dbReference type="SUPFAM" id="SSF55083">
    <property type="entry name" value="6-hydroxymethyl-7,8-dihydropterin pyrophosphokinase, HPPK"/>
    <property type="match status" value="1"/>
</dbReference>
<dbReference type="Gene3D" id="3.30.70.560">
    <property type="entry name" value="7,8-Dihydro-6-hydroxymethylpterin-pyrophosphokinase HPPK"/>
    <property type="match status" value="1"/>
</dbReference>
<dbReference type="NCBIfam" id="TIGR01498">
    <property type="entry name" value="folK"/>
    <property type="match status" value="1"/>
</dbReference>
<protein>
    <recommendedName>
        <fullName evidence="2">2-amino-4-hydroxy-6-hydroxymethyldihydropteridine diphosphokinase</fullName>
        <ecNumber evidence="2">2.7.6.3</ecNumber>
    </recommendedName>
</protein>
<evidence type="ECO:0000259" key="8">
    <source>
        <dbReference type="Pfam" id="PF01288"/>
    </source>
</evidence>
<dbReference type="HOGENOM" id="CLU_097916_2_2_6"/>
<keyword evidence="5 9" id="KW-0418">Kinase</keyword>
<organism evidence="9 10">
    <name type="scientific">Kangiella geojedonensis</name>
    <dbReference type="NCBI Taxonomy" id="914150"/>
    <lineage>
        <taxon>Bacteria</taxon>
        <taxon>Pseudomonadati</taxon>
        <taxon>Pseudomonadota</taxon>
        <taxon>Gammaproteobacteria</taxon>
        <taxon>Kangiellales</taxon>
        <taxon>Kangiellaceae</taxon>
        <taxon>Kangiella</taxon>
    </lineage>
</organism>
<dbReference type="GO" id="GO:0046654">
    <property type="term" value="P:tetrahydrofolate biosynthetic process"/>
    <property type="evidence" value="ECO:0007669"/>
    <property type="project" value="UniProtKB-UniPathway"/>
</dbReference>
<dbReference type="Pfam" id="PF01288">
    <property type="entry name" value="HPPK"/>
    <property type="match status" value="1"/>
</dbReference>
<evidence type="ECO:0000256" key="7">
    <source>
        <dbReference type="ARBA" id="ARBA00022909"/>
    </source>
</evidence>
<evidence type="ECO:0000256" key="4">
    <source>
        <dbReference type="ARBA" id="ARBA00022741"/>
    </source>
</evidence>
<evidence type="ECO:0000256" key="6">
    <source>
        <dbReference type="ARBA" id="ARBA00022840"/>
    </source>
</evidence>
<dbReference type="EC" id="2.7.6.3" evidence="2"/>
<dbReference type="GO" id="GO:0005524">
    <property type="term" value="F:ATP binding"/>
    <property type="evidence" value="ECO:0007669"/>
    <property type="project" value="UniProtKB-KW"/>
</dbReference>
<keyword evidence="10" id="KW-1185">Reference proteome</keyword>
<gene>
    <name evidence="9" type="ORF">TQ33_0408</name>
</gene>
<evidence type="ECO:0000256" key="1">
    <source>
        <dbReference type="ARBA" id="ARBA00005051"/>
    </source>
</evidence>
<keyword evidence="3" id="KW-0808">Transferase</keyword>
<dbReference type="Proteomes" id="UP000034071">
    <property type="component" value="Chromosome"/>
</dbReference>
<dbReference type="GO" id="GO:0016301">
    <property type="term" value="F:kinase activity"/>
    <property type="evidence" value="ECO:0007669"/>
    <property type="project" value="UniProtKB-KW"/>
</dbReference>
<accession>A0A0F6TPR2</accession>
<evidence type="ECO:0000313" key="9">
    <source>
        <dbReference type="EMBL" id="AKE51394.1"/>
    </source>
</evidence>
<evidence type="ECO:0000256" key="5">
    <source>
        <dbReference type="ARBA" id="ARBA00022777"/>
    </source>
</evidence>
<keyword evidence="7" id="KW-0289">Folate biosynthesis</keyword>
<dbReference type="GO" id="GO:0003848">
    <property type="term" value="F:2-amino-4-hydroxy-6-hydroxymethyldihydropteridine diphosphokinase activity"/>
    <property type="evidence" value="ECO:0007669"/>
    <property type="project" value="UniProtKB-EC"/>
</dbReference>
<name>A0A0F6TPR2_9GAMM</name>
<dbReference type="RefSeq" id="WP_046560591.1">
    <property type="nucleotide sequence ID" value="NZ_CP010975.1"/>
</dbReference>
<dbReference type="InterPro" id="IPR000550">
    <property type="entry name" value="Hppk"/>
</dbReference>
<keyword evidence="4" id="KW-0547">Nucleotide-binding</keyword>
<evidence type="ECO:0000313" key="10">
    <source>
        <dbReference type="Proteomes" id="UP000034071"/>
    </source>
</evidence>
<comment type="pathway">
    <text evidence="1">Cofactor biosynthesis; tetrahydrofolate biosynthesis; 2-amino-4-hydroxy-6-hydroxymethyl-7,8-dihydropteridine diphosphate from 7,8-dihydroneopterin triphosphate: step 4/4.</text>
</comment>
<keyword evidence="6" id="KW-0067">ATP-binding</keyword>
<proteinExistence type="predicted"/>
<evidence type="ECO:0000256" key="2">
    <source>
        <dbReference type="ARBA" id="ARBA00013253"/>
    </source>
</evidence>